<comment type="caution">
    <text evidence="2">The sequence shown here is derived from an EMBL/GenBank/DDBJ whole genome shotgun (WGS) entry which is preliminary data.</text>
</comment>
<dbReference type="RefSeq" id="WP_377304517.1">
    <property type="nucleotide sequence ID" value="NZ_CP180191.1"/>
</dbReference>
<name>A0ABV7HAT5_9BURK</name>
<gene>
    <name evidence="2" type="primary">pilV</name>
    <name evidence="2" type="ORF">ACFOEN_12770</name>
</gene>
<accession>A0ABV7HAT5</accession>
<evidence type="ECO:0000313" key="3">
    <source>
        <dbReference type="Proteomes" id="UP001595556"/>
    </source>
</evidence>
<dbReference type="EMBL" id="JBHRTI010000007">
    <property type="protein sequence ID" value="MFC3148497.1"/>
    <property type="molecule type" value="Genomic_DNA"/>
</dbReference>
<keyword evidence="3" id="KW-1185">Reference proteome</keyword>
<keyword evidence="1" id="KW-1133">Transmembrane helix</keyword>
<reference evidence="3" key="1">
    <citation type="journal article" date="2019" name="Int. J. Syst. Evol. Microbiol.">
        <title>The Global Catalogue of Microorganisms (GCM) 10K type strain sequencing project: providing services to taxonomists for standard genome sequencing and annotation.</title>
        <authorList>
            <consortium name="The Broad Institute Genomics Platform"/>
            <consortium name="The Broad Institute Genome Sequencing Center for Infectious Disease"/>
            <person name="Wu L."/>
            <person name="Ma J."/>
        </authorList>
    </citation>
    <scope>NUCLEOTIDE SEQUENCE [LARGE SCALE GENOMIC DNA]</scope>
    <source>
        <strain evidence="3">KCTC 52168</strain>
    </source>
</reference>
<organism evidence="2 3">
    <name type="scientific">Piscinibacterium candidicorallinum</name>
    <dbReference type="NCBI Taxonomy" id="1793872"/>
    <lineage>
        <taxon>Bacteria</taxon>
        <taxon>Pseudomonadati</taxon>
        <taxon>Pseudomonadota</taxon>
        <taxon>Betaproteobacteria</taxon>
        <taxon>Burkholderiales</taxon>
        <taxon>Piscinibacterium</taxon>
    </lineage>
</organism>
<keyword evidence="1" id="KW-0472">Membrane</keyword>
<keyword evidence="1" id="KW-0812">Transmembrane</keyword>
<dbReference type="InterPro" id="IPR013362">
    <property type="entry name" value="Pilus_4_PilV"/>
</dbReference>
<proteinExistence type="predicted"/>
<evidence type="ECO:0000313" key="2">
    <source>
        <dbReference type="EMBL" id="MFC3148497.1"/>
    </source>
</evidence>
<dbReference type="Proteomes" id="UP001595556">
    <property type="component" value="Unassembled WGS sequence"/>
</dbReference>
<evidence type="ECO:0000256" key="1">
    <source>
        <dbReference type="SAM" id="Phobius"/>
    </source>
</evidence>
<protein>
    <submittedName>
        <fullName evidence="2">Type IV pilus modification protein PilV</fullName>
    </submittedName>
</protein>
<sequence length="177" mass="18761">MSQSFLLQRQSGASILEAMVALVVLSLGAIGVAGVQLSTVKFNQVSQQRSVAVHHLVAMTDRMRSNMPSVRAGDYIFNVPYANIPSSIPAFAACGAPCTSQQVANRHLNEWLTQLAGALPSGRGAIVRPGGAGTPFLIAVMWEEKDLTAALRDARCDDFPIVAAPPTAQCIVAEFQP</sequence>
<feature type="transmembrane region" description="Helical" evidence="1">
    <location>
        <begin position="12"/>
        <end position="35"/>
    </location>
</feature>
<dbReference type="NCBIfam" id="TIGR02523">
    <property type="entry name" value="type_IV_pilV"/>
    <property type="match status" value="1"/>
</dbReference>